<evidence type="ECO:0000313" key="1">
    <source>
        <dbReference type="EMBL" id="KAJ3500637.1"/>
    </source>
</evidence>
<organism evidence="1 2">
    <name type="scientific">Agrocybe chaxingu</name>
    <dbReference type="NCBI Taxonomy" id="84603"/>
    <lineage>
        <taxon>Eukaryota</taxon>
        <taxon>Fungi</taxon>
        <taxon>Dikarya</taxon>
        <taxon>Basidiomycota</taxon>
        <taxon>Agaricomycotina</taxon>
        <taxon>Agaricomycetes</taxon>
        <taxon>Agaricomycetidae</taxon>
        <taxon>Agaricales</taxon>
        <taxon>Agaricineae</taxon>
        <taxon>Strophariaceae</taxon>
        <taxon>Agrocybe</taxon>
    </lineage>
</organism>
<dbReference type="EMBL" id="JANKHO010001569">
    <property type="protein sequence ID" value="KAJ3500637.1"/>
    <property type="molecule type" value="Genomic_DNA"/>
</dbReference>
<reference evidence="1" key="1">
    <citation type="submission" date="2022-07" db="EMBL/GenBank/DDBJ databases">
        <title>Genome Sequence of Agrocybe chaxingu.</title>
        <authorList>
            <person name="Buettner E."/>
        </authorList>
    </citation>
    <scope>NUCLEOTIDE SEQUENCE</scope>
    <source>
        <strain evidence="1">MP-N11</strain>
    </source>
</reference>
<dbReference type="OrthoDB" id="10461575at2759"/>
<accession>A0A9W8JS72</accession>
<comment type="caution">
    <text evidence="1">The sequence shown here is derived from an EMBL/GenBank/DDBJ whole genome shotgun (WGS) entry which is preliminary data.</text>
</comment>
<dbReference type="AlphaFoldDB" id="A0A9W8JS72"/>
<keyword evidence="2" id="KW-1185">Reference proteome</keyword>
<dbReference type="Proteomes" id="UP001148786">
    <property type="component" value="Unassembled WGS sequence"/>
</dbReference>
<protein>
    <submittedName>
        <fullName evidence="1">Uncharacterized protein</fullName>
    </submittedName>
</protein>
<sequence length="207" mass="22744">MQAGFKKGNVDDMLEYSLWLMSGADGVPLDLDLAMKILNKVLEGPFPPAKRAVAASLASSISAYHLHRGNEGWKDFSLSHHMPNGINFCYESCGLGLYSNSCCILNQICLSLAELVKVLPEEADLPEKVDFLDEQYLEFLDQTGQQTVKSRICAACGRWARCSDRLKKCAGKCHNAQNRPTVIESVKRLIGQSIGIGASTRNLIPLI</sequence>
<name>A0A9W8JS72_9AGAR</name>
<evidence type="ECO:0000313" key="2">
    <source>
        <dbReference type="Proteomes" id="UP001148786"/>
    </source>
</evidence>
<gene>
    <name evidence="1" type="ORF">NLJ89_g9706</name>
</gene>
<proteinExistence type="predicted"/>